<gene>
    <name evidence="1" type="primary">cmdD</name>
</gene>
<accession>A0A096ZNZ8</accession>
<protein>
    <submittedName>
        <fullName evidence="1">Putative p-cymene dehydrogenase assembly chaperone protein</fullName>
    </submittedName>
</protein>
<evidence type="ECO:0000313" key="1">
    <source>
        <dbReference type="EMBL" id="AIS23704.1"/>
    </source>
</evidence>
<reference evidence="1" key="1">
    <citation type="journal article" date="2014" name="Appl. Environ. Microbiol.">
        <title>Anaerobic activation of p-cymene in denitrifying betaproteobacteria: methyl group hydroxylation versus addition to fumarate.</title>
        <authorList>
            <person name="Strijkstra A."/>
            <person name="Trautwein K."/>
            <person name="Jarling R."/>
            <person name="Wohlbrand L."/>
            <person name="Dorries M."/>
            <person name="Reinhardt R."/>
            <person name="Drozdowska M."/>
            <person name="Golding B.T."/>
            <person name="Wilkes H."/>
            <person name="Rabus R."/>
        </authorList>
    </citation>
    <scope>NUCLEOTIDE SEQUENCE</scope>
    <source>
        <strain evidence="1">PCyN1</strain>
    </source>
</reference>
<proteinExistence type="predicted"/>
<dbReference type="SUPFAM" id="SSF89155">
    <property type="entry name" value="TorD-like"/>
    <property type="match status" value="1"/>
</dbReference>
<dbReference type="InterPro" id="IPR020945">
    <property type="entry name" value="DMSO/NO3_reduct_chaperone"/>
</dbReference>
<dbReference type="AlphaFoldDB" id="A0A096ZNZ8"/>
<organism evidence="1">
    <name type="scientific">Aromatoleum aromaticum</name>
    <dbReference type="NCBI Taxonomy" id="551760"/>
    <lineage>
        <taxon>Bacteria</taxon>
        <taxon>Pseudomonadati</taxon>
        <taxon>Pseudomonadota</taxon>
        <taxon>Betaproteobacteria</taxon>
        <taxon>Rhodocyclales</taxon>
        <taxon>Rhodocyclaceae</taxon>
        <taxon>Aromatoleum</taxon>
    </lineage>
</organism>
<dbReference type="InterPro" id="IPR036411">
    <property type="entry name" value="TorD-like_sf"/>
</dbReference>
<dbReference type="Pfam" id="PF02613">
    <property type="entry name" value="Nitrate_red_del"/>
    <property type="match status" value="1"/>
</dbReference>
<sequence length="176" mass="19713">MTKEEIMSSATERSAVYRILSENFAYPANEAGMFGIRGAEYCDAFDPSVNPNACSIRESAYANEEHSALFEELVRFYEFFGLKRTDEAELPDHIAVELEFMHLLTHLEEQVSDQADSVASLRRAQRDFLSRHLARLVRAVHDAMKGRNSRCSRLVADAFDFIESELALAAGAAEAA</sequence>
<name>A0A096ZNZ8_9RHOO</name>
<dbReference type="Gene3D" id="1.10.3480.10">
    <property type="entry name" value="TorD-like"/>
    <property type="match status" value="1"/>
</dbReference>
<dbReference type="EMBL" id="KM105879">
    <property type="protein sequence ID" value="AIS23704.1"/>
    <property type="molecule type" value="Genomic_DNA"/>
</dbReference>